<keyword evidence="4" id="KW-1185">Reference proteome</keyword>
<organism evidence="3 4">
    <name type="scientific">Coniophora puteana (strain RWD-64-598)</name>
    <name type="common">Brown rot fungus</name>
    <dbReference type="NCBI Taxonomy" id="741705"/>
    <lineage>
        <taxon>Eukaryota</taxon>
        <taxon>Fungi</taxon>
        <taxon>Dikarya</taxon>
        <taxon>Basidiomycota</taxon>
        <taxon>Agaricomycotina</taxon>
        <taxon>Agaricomycetes</taxon>
        <taxon>Agaricomycetidae</taxon>
        <taxon>Boletales</taxon>
        <taxon>Coniophorineae</taxon>
        <taxon>Coniophoraceae</taxon>
        <taxon>Coniophora</taxon>
    </lineage>
</organism>
<dbReference type="Proteomes" id="UP000053558">
    <property type="component" value="Unassembled WGS sequence"/>
</dbReference>
<name>A0A5M3MV43_CONPW</name>
<evidence type="ECO:0000259" key="2">
    <source>
        <dbReference type="Pfam" id="PF03109"/>
    </source>
</evidence>
<dbReference type="OrthoDB" id="427480at2759"/>
<dbReference type="CDD" id="cd13969">
    <property type="entry name" value="ADCK1-like"/>
    <property type="match status" value="1"/>
</dbReference>
<dbReference type="Pfam" id="PF03109">
    <property type="entry name" value="ABC1"/>
    <property type="match status" value="1"/>
</dbReference>
<dbReference type="InterPro" id="IPR004147">
    <property type="entry name" value="ABC1_dom"/>
</dbReference>
<dbReference type="GO" id="GO:0007005">
    <property type="term" value="P:mitochondrion organization"/>
    <property type="evidence" value="ECO:0007669"/>
    <property type="project" value="TreeGrafter"/>
</dbReference>
<sequence length="577" mass="65113">MSTSSHSHPSSKPPWTRCAVTALLLSGGVYVAYQNYQPFRHTVLAAARCSRVAQAAIVGAVDYKQTFARTYASEEKRDQAYSECHTRSAQRVLEALLANGGVFIKLGQHMASLIVLPTEWSSTMRPLQDKCDPTPYEELKGLFLSDMGQSIDDIFEEFDPVPLGVASLAQVHVGRHRETGKEVAVKLQHPHLAEFCDIDMAMVEVTLGWIKYWFPEFELTWLGEEMRENLPKEMDFVHEARNAERATADFRNMTTSLYIPGVIAATKRVLIMEYIRGARVDDLAYLSDHNIDRNKVSLELARIFNQMVFVNGWFHADPHPGNLLIRPTPKTSKSPYNFEIVLLDHGLYFDLDADLRLNYSKLWLSLIAPASPSVRADRKKYAELVGNISPDLYPVFEAAITGRAAMKGTWGEHEDDESFTRADSMISMTPQSFEEMEAIRDAVLNQEGILLSVFNVLRRVPRRVLMVLKLNDLTRSLDHALATTHSSVRIFLITAKYCMYAVWQDDRIRIRQEQRGFLSLCSLVNSWWTYVKGYTGVVLVETFMDAQAYGVKTAAWAGGLFRTRALDGAHKAASGLV</sequence>
<dbReference type="PANTHER" id="PTHR43173:SF19">
    <property type="entry name" value="AARF DOMAIN-CONTAINING PROTEIN KINASE 1"/>
    <property type="match status" value="1"/>
</dbReference>
<dbReference type="InterPro" id="IPR011009">
    <property type="entry name" value="Kinase-like_dom_sf"/>
</dbReference>
<proteinExistence type="inferred from homology"/>
<feature type="domain" description="ABC1 atypical kinase-like" evidence="2">
    <location>
        <begin position="127"/>
        <end position="368"/>
    </location>
</feature>
<evidence type="ECO:0000313" key="3">
    <source>
        <dbReference type="EMBL" id="EIW82910.1"/>
    </source>
</evidence>
<dbReference type="GO" id="GO:0005743">
    <property type="term" value="C:mitochondrial inner membrane"/>
    <property type="evidence" value="ECO:0007669"/>
    <property type="project" value="TreeGrafter"/>
</dbReference>
<dbReference type="KEGG" id="cput:CONPUDRAFT_101371"/>
<dbReference type="SUPFAM" id="SSF56112">
    <property type="entry name" value="Protein kinase-like (PK-like)"/>
    <property type="match status" value="1"/>
</dbReference>
<reference evidence="4" key="1">
    <citation type="journal article" date="2012" name="Science">
        <title>The Paleozoic origin of enzymatic lignin decomposition reconstructed from 31 fungal genomes.</title>
        <authorList>
            <person name="Floudas D."/>
            <person name="Binder M."/>
            <person name="Riley R."/>
            <person name="Barry K."/>
            <person name="Blanchette R.A."/>
            <person name="Henrissat B."/>
            <person name="Martinez A.T."/>
            <person name="Otillar R."/>
            <person name="Spatafora J.W."/>
            <person name="Yadav J.S."/>
            <person name="Aerts A."/>
            <person name="Benoit I."/>
            <person name="Boyd A."/>
            <person name="Carlson A."/>
            <person name="Copeland A."/>
            <person name="Coutinho P.M."/>
            <person name="de Vries R.P."/>
            <person name="Ferreira P."/>
            <person name="Findley K."/>
            <person name="Foster B."/>
            <person name="Gaskell J."/>
            <person name="Glotzer D."/>
            <person name="Gorecki P."/>
            <person name="Heitman J."/>
            <person name="Hesse C."/>
            <person name="Hori C."/>
            <person name="Igarashi K."/>
            <person name="Jurgens J.A."/>
            <person name="Kallen N."/>
            <person name="Kersten P."/>
            <person name="Kohler A."/>
            <person name="Kuees U."/>
            <person name="Kumar T.K.A."/>
            <person name="Kuo A."/>
            <person name="LaButti K."/>
            <person name="Larrondo L.F."/>
            <person name="Lindquist E."/>
            <person name="Ling A."/>
            <person name="Lombard V."/>
            <person name="Lucas S."/>
            <person name="Lundell T."/>
            <person name="Martin R."/>
            <person name="McLaughlin D.J."/>
            <person name="Morgenstern I."/>
            <person name="Morin E."/>
            <person name="Murat C."/>
            <person name="Nagy L.G."/>
            <person name="Nolan M."/>
            <person name="Ohm R.A."/>
            <person name="Patyshakuliyeva A."/>
            <person name="Rokas A."/>
            <person name="Ruiz-Duenas F.J."/>
            <person name="Sabat G."/>
            <person name="Salamov A."/>
            <person name="Samejima M."/>
            <person name="Schmutz J."/>
            <person name="Slot J.C."/>
            <person name="St John F."/>
            <person name="Stenlid J."/>
            <person name="Sun H."/>
            <person name="Sun S."/>
            <person name="Syed K."/>
            <person name="Tsang A."/>
            <person name="Wiebenga A."/>
            <person name="Young D."/>
            <person name="Pisabarro A."/>
            <person name="Eastwood D.C."/>
            <person name="Martin F."/>
            <person name="Cullen D."/>
            <person name="Grigoriev I.V."/>
            <person name="Hibbett D.S."/>
        </authorList>
    </citation>
    <scope>NUCLEOTIDE SEQUENCE [LARGE SCALE GENOMIC DNA]</scope>
    <source>
        <strain evidence="4">RWD-64-598 SS2</strain>
    </source>
</reference>
<dbReference type="RefSeq" id="XP_007766840.1">
    <property type="nucleotide sequence ID" value="XM_007768650.1"/>
</dbReference>
<accession>A0A5M3MV43</accession>
<dbReference type="PANTHER" id="PTHR43173">
    <property type="entry name" value="ABC1 FAMILY PROTEIN"/>
    <property type="match status" value="1"/>
</dbReference>
<dbReference type="InterPro" id="IPR045307">
    <property type="entry name" value="ADCK1_dom"/>
</dbReference>
<comment type="caution">
    <text evidence="3">The sequence shown here is derived from an EMBL/GenBank/DDBJ whole genome shotgun (WGS) entry which is preliminary data.</text>
</comment>
<protein>
    <submittedName>
        <fullName evidence="3">ABC1-domain-containing protein</fullName>
    </submittedName>
</protein>
<gene>
    <name evidence="3" type="ORF">CONPUDRAFT_101371</name>
</gene>
<comment type="similarity">
    <text evidence="1">Belongs to the protein kinase superfamily. ADCK protein kinase family.</text>
</comment>
<dbReference type="AlphaFoldDB" id="A0A5M3MV43"/>
<dbReference type="EMBL" id="JH711576">
    <property type="protein sequence ID" value="EIW82910.1"/>
    <property type="molecule type" value="Genomic_DNA"/>
</dbReference>
<dbReference type="GO" id="GO:0055088">
    <property type="term" value="P:lipid homeostasis"/>
    <property type="evidence" value="ECO:0007669"/>
    <property type="project" value="TreeGrafter"/>
</dbReference>
<dbReference type="GeneID" id="19198291"/>
<evidence type="ECO:0000256" key="1">
    <source>
        <dbReference type="ARBA" id="ARBA00009670"/>
    </source>
</evidence>
<dbReference type="OMA" id="RCNPEDI"/>
<dbReference type="InterPro" id="IPR051130">
    <property type="entry name" value="Mito_struct-func_regulator"/>
</dbReference>
<evidence type="ECO:0000313" key="4">
    <source>
        <dbReference type="Proteomes" id="UP000053558"/>
    </source>
</evidence>